<feature type="domain" description="Methyl-accepting transducer" evidence="7">
    <location>
        <begin position="1386"/>
        <end position="1622"/>
    </location>
</feature>
<evidence type="ECO:0000313" key="9">
    <source>
        <dbReference type="EMBL" id="EDX72435.1"/>
    </source>
</evidence>
<reference evidence="9 10" key="1">
    <citation type="submission" date="2008-07" db="EMBL/GenBank/DDBJ databases">
        <authorList>
            <person name="Tandeau de Marsac N."/>
            <person name="Ferriera S."/>
            <person name="Johnson J."/>
            <person name="Kravitz S."/>
            <person name="Beeson K."/>
            <person name="Sutton G."/>
            <person name="Rogers Y.-H."/>
            <person name="Friedman R."/>
            <person name="Frazier M."/>
            <person name="Venter J.C."/>
        </authorList>
    </citation>
    <scope>NUCLEOTIDE SEQUENCE [LARGE SCALE GENOMIC DNA]</scope>
    <source>
        <strain evidence="9 10">PCC 7420</strain>
    </source>
</reference>
<evidence type="ECO:0000256" key="1">
    <source>
        <dbReference type="ARBA" id="ARBA00023224"/>
    </source>
</evidence>
<evidence type="ECO:0000259" key="7">
    <source>
        <dbReference type="PROSITE" id="PS50111"/>
    </source>
</evidence>
<dbReference type="Pfam" id="PF01590">
    <property type="entry name" value="GAF"/>
    <property type="match status" value="7"/>
</dbReference>
<dbReference type="PANTHER" id="PTHR32089">
    <property type="entry name" value="METHYL-ACCEPTING CHEMOTAXIS PROTEIN MCPB"/>
    <property type="match status" value="1"/>
</dbReference>
<evidence type="ECO:0000259" key="6">
    <source>
        <dbReference type="PROSITE" id="PS50046"/>
    </source>
</evidence>
<comment type="similarity">
    <text evidence="2">Belongs to the methyl-accepting chemotaxis (MCP) protein family.</text>
</comment>
<sequence>MQELEQSKQVLNPDAENDSAHTISNGDRVTDESQPEMGVNIETYFQEQRKWLLAVAQRMRRASTIETVDTLLETTVAEVREHFQVDRVLIYQFKTETEGVVRAESLVAGYTPCLGESLPALTFGANSQIEYQQQQVVTLSHLYQGVTSPYQLQLLKRFQVKASLSLPILFSKQTWGLLIVQQCSGTRTFQDSEINLLYQVTTELALNLQPGELFSQLRSQNKNTKVVGQVAAKILKNILRSLNISQVFSNATREIRQQLNCDRVAVYRFNPDWSGEFIAESVAPGWVPLVSPDIQTVWEDTYLQETRGGRYRYEETNGVNDIYAAGLTDCHIDLLEQFEAKAYAIAPIFEGEQLWGLLAAFQNSGPRQWDASELNILALVGRQFGVALQQAEYLNSLQARTGQLAKAAERERTIARVIDKIRQTTDLETIFQTTTKEVRKLLNIERVTIYKFRDDYFGDFVSESQSGGFPPVVGSGWEDPYLNEYRGGRFLDNEALVVDDIYTANLTDCHVEALEYYEVKSCAVVSIFQGQKLWGLLSAFQNTGTRHWEEGEVQLLKQIASQLGLAIQQAEYVEQIQLQSEQQAKETQRERALAKVVDKIRQPFEINKVFETTTQEVRRLLNAERVTIYKFREDYFGDFICESESGGFPKLVGSGWEDPYLNEHHGGCFRDNEPFVVDDVHDGTLTDCHVEALDYYGVKSCAVVSIFQEDKLWGLLSAFQNTGTRHWEESEVRLLKQVASQLGVALQQADYLQQLQTQSQQLLKTADLERVTAQIISKISQSQDLDQIFQTACGELQTFLGADRVGIYRFDPESGFDQGEMVSERVVAGFPSSMSIKVDDHCFGEKHAENYRKGRVWAVADIHHANLAPCYIDTLSKFQVRGNLVAPVMQGIELWGLLCIHQCSGPRKWRNQEVEFVKQVAYQLSIALKQSQYLHQLQDQSTQLATIAQTQETVSSVLTKLSYGEDIATIYNTSTRELRKLLKCDRTAVYQFEPDWSGVFVAESVATGWTPLVGPDIRTVWEDTYLQETQGGRYRDRESFAVDDIHTIGHSDCHVEILEQFEVKAYALAPIFVADELWGILCAYQNSGSRHWTSTEITALTQLGQGVGTALQRLYYLEQVQQQSDQFAQLAKRESNFINLLYKTGQRIAERLQKGTLNPEVLLQATSQELRLLLNVDRVAVYRFNSDWSGEFVLEDVGGSYVKVVGTQLAKVSDPVLQQSEGSVYRQNQTTAVNDISQATELTFNREILQQWGTKAYIITPLFQGEQLWGLLGVYQNSEPRTWEEGEVKLLAQMATQLGIALQQAQSLEQVQEQSQQLMAAAQREKAAKEELQQGVIQLLMAVRPALQGDLTVRAPITEDEVGTVADAYNNTLQSLRGIVKQVQDSSRQVAQTSQASETAIAGLAQQAQRQFQALENTLGQIQTMVNSTEAVGASAQQVEEAVQQANKTVQAGDEAMNRTVDGIMDIRETVAETSKRLKRLSESTQKVSRVVNLISNFTTQTQLLALNASIEATRAGEYGRGFVVVADEVRSLARQSAEATTEIAQLVQEIQMGTAEVSSVMETGIQQVASGTNQVNEAREYLYAIVEATSQISQVVAGITQATQVQSQELQSVTRTMTQVATIANQTAENSMEMSSSFQGLLTMAQNLQMSADQFKVE</sequence>
<evidence type="ECO:0000259" key="8">
    <source>
        <dbReference type="PROSITE" id="PS50885"/>
    </source>
</evidence>
<evidence type="ECO:0000256" key="2">
    <source>
        <dbReference type="ARBA" id="ARBA00029447"/>
    </source>
</evidence>
<dbReference type="SMART" id="SM00304">
    <property type="entry name" value="HAMP"/>
    <property type="match status" value="1"/>
</dbReference>
<evidence type="ECO:0000256" key="4">
    <source>
        <dbReference type="SAM" id="Coils"/>
    </source>
</evidence>
<dbReference type="Proteomes" id="UP000003835">
    <property type="component" value="Unassembled WGS sequence"/>
</dbReference>
<feature type="domain" description="Phytochrome chromophore attachment site" evidence="6">
    <location>
        <begin position="1158"/>
        <end position="1297"/>
    </location>
</feature>
<dbReference type="EMBL" id="DS989864">
    <property type="protein sequence ID" value="EDX72435.1"/>
    <property type="molecule type" value="Genomic_DNA"/>
</dbReference>
<dbReference type="PANTHER" id="PTHR32089:SF114">
    <property type="entry name" value="METHYL-ACCEPTING CHEMOTAXIS PROTEIN MCPB"/>
    <property type="match status" value="1"/>
</dbReference>
<accession>B4W057</accession>
<dbReference type="Gene3D" id="1.10.287.950">
    <property type="entry name" value="Methyl-accepting chemotaxis protein"/>
    <property type="match status" value="1"/>
</dbReference>
<dbReference type="PROSITE" id="PS50046">
    <property type="entry name" value="PHYTOCHROME_2"/>
    <property type="match status" value="7"/>
</dbReference>
<dbReference type="InterPro" id="IPR004089">
    <property type="entry name" value="MCPsignal_dom"/>
</dbReference>
<dbReference type="InterPro" id="IPR016132">
    <property type="entry name" value="Phyto_chromo_attachment"/>
</dbReference>
<dbReference type="OrthoDB" id="419276at2"/>
<feature type="domain" description="HAMP" evidence="8">
    <location>
        <begin position="1348"/>
        <end position="1381"/>
    </location>
</feature>
<feature type="domain" description="Phytochrome chromophore attachment site" evidence="6">
    <location>
        <begin position="784"/>
        <end position="923"/>
    </location>
</feature>
<feature type="region of interest" description="Disordered" evidence="5">
    <location>
        <begin position="1"/>
        <end position="34"/>
    </location>
</feature>
<gene>
    <name evidence="9" type="ORF">MC7420_3507</name>
</gene>
<dbReference type="CDD" id="cd11386">
    <property type="entry name" value="MCP_signal"/>
    <property type="match status" value="1"/>
</dbReference>
<dbReference type="RefSeq" id="WP_006104395.1">
    <property type="nucleotide sequence ID" value="NZ_DS989864.1"/>
</dbReference>
<dbReference type="CDD" id="cd06225">
    <property type="entry name" value="HAMP"/>
    <property type="match status" value="1"/>
</dbReference>
<feature type="domain" description="Phytochrome chromophore attachment site" evidence="6">
    <location>
        <begin position="966"/>
        <end position="1106"/>
    </location>
</feature>
<dbReference type="eggNOG" id="COG4251">
    <property type="taxonomic scope" value="Bacteria"/>
</dbReference>
<dbReference type="STRING" id="118168.MC7420_3507"/>
<keyword evidence="4" id="KW-0175">Coiled coil</keyword>
<dbReference type="eggNOG" id="COG0840">
    <property type="taxonomic scope" value="Bacteria"/>
</dbReference>
<proteinExistence type="inferred from homology"/>
<dbReference type="SMART" id="SM00065">
    <property type="entry name" value="GAF"/>
    <property type="match status" value="7"/>
</dbReference>
<dbReference type="InterPro" id="IPR003660">
    <property type="entry name" value="HAMP_dom"/>
</dbReference>
<feature type="domain" description="Phytochrome chromophore attachment site" evidence="6">
    <location>
        <begin position="243"/>
        <end position="383"/>
    </location>
</feature>
<dbReference type="HOGENOM" id="CLU_000445_50_0_3"/>
<dbReference type="SUPFAM" id="SSF55781">
    <property type="entry name" value="GAF domain-like"/>
    <property type="match status" value="7"/>
</dbReference>
<feature type="coiled-coil region" evidence="4">
    <location>
        <begin position="1305"/>
        <end position="1332"/>
    </location>
</feature>
<evidence type="ECO:0000256" key="3">
    <source>
        <dbReference type="PROSITE-ProRule" id="PRU00284"/>
    </source>
</evidence>
<dbReference type="PROSITE" id="PS50111">
    <property type="entry name" value="CHEMOTAXIS_TRANSDUC_2"/>
    <property type="match status" value="1"/>
</dbReference>
<organism evidence="9 10">
    <name type="scientific">Coleofasciculus chthonoplastes PCC 7420</name>
    <dbReference type="NCBI Taxonomy" id="118168"/>
    <lineage>
        <taxon>Bacteria</taxon>
        <taxon>Bacillati</taxon>
        <taxon>Cyanobacteriota</taxon>
        <taxon>Cyanophyceae</taxon>
        <taxon>Coleofasciculales</taxon>
        <taxon>Coleofasciculaceae</taxon>
        <taxon>Coleofasciculus</taxon>
    </lineage>
</organism>
<dbReference type="Gene3D" id="3.30.450.40">
    <property type="match status" value="7"/>
</dbReference>
<dbReference type="PROSITE" id="PS50885">
    <property type="entry name" value="HAMP"/>
    <property type="match status" value="1"/>
</dbReference>
<dbReference type="SMART" id="SM00283">
    <property type="entry name" value="MA"/>
    <property type="match status" value="1"/>
</dbReference>
<protein>
    <submittedName>
        <fullName evidence="9">GAF domain protein</fullName>
    </submittedName>
</protein>
<dbReference type="GO" id="GO:0007165">
    <property type="term" value="P:signal transduction"/>
    <property type="evidence" value="ECO:0007669"/>
    <property type="project" value="UniProtKB-KW"/>
</dbReference>
<dbReference type="InterPro" id="IPR029016">
    <property type="entry name" value="GAF-like_dom_sf"/>
</dbReference>
<dbReference type="Pfam" id="PF00015">
    <property type="entry name" value="MCPsignal"/>
    <property type="match status" value="1"/>
</dbReference>
<feature type="domain" description="Phytochrome chromophore attachment site" evidence="6">
    <location>
        <begin position="605"/>
        <end position="741"/>
    </location>
</feature>
<dbReference type="eggNOG" id="COG2203">
    <property type="taxonomic scope" value="Bacteria"/>
</dbReference>
<dbReference type="SUPFAM" id="SSF58104">
    <property type="entry name" value="Methyl-accepting chemotaxis protein (MCP) signaling domain"/>
    <property type="match status" value="1"/>
</dbReference>
<feature type="domain" description="Phytochrome chromophore attachment site" evidence="6">
    <location>
        <begin position="67"/>
        <end position="203"/>
    </location>
</feature>
<dbReference type="GO" id="GO:0016020">
    <property type="term" value="C:membrane"/>
    <property type="evidence" value="ECO:0007669"/>
    <property type="project" value="InterPro"/>
</dbReference>
<dbReference type="InterPro" id="IPR003018">
    <property type="entry name" value="GAF"/>
</dbReference>
<name>B4W057_9CYAN</name>
<evidence type="ECO:0000256" key="5">
    <source>
        <dbReference type="SAM" id="MobiDB-lite"/>
    </source>
</evidence>
<keyword evidence="10" id="KW-1185">Reference proteome</keyword>
<keyword evidence="1 3" id="KW-0807">Transducer</keyword>
<feature type="domain" description="Phytochrome chromophore attachment site" evidence="6">
    <location>
        <begin position="426"/>
        <end position="562"/>
    </location>
</feature>
<evidence type="ECO:0000313" key="10">
    <source>
        <dbReference type="Proteomes" id="UP000003835"/>
    </source>
</evidence>